<accession>A0ABV6P023</accession>
<dbReference type="InterPro" id="IPR050109">
    <property type="entry name" value="HTH-type_TetR-like_transc_reg"/>
</dbReference>
<proteinExistence type="predicted"/>
<comment type="caution">
    <text evidence="6">The sequence shown here is derived from an EMBL/GenBank/DDBJ whole genome shotgun (WGS) entry which is preliminary data.</text>
</comment>
<keyword evidence="3" id="KW-0804">Transcription</keyword>
<keyword evidence="2 4" id="KW-0238">DNA-binding</keyword>
<keyword evidence="7" id="KW-1185">Reference proteome</keyword>
<protein>
    <submittedName>
        <fullName evidence="6">TetR family transcriptional regulator</fullName>
    </submittedName>
</protein>
<sequence length="198" mass="22102">MREAGRTVPGLRERNKARTRAEIRRQAFRLFTEQGYAATTVDQIAAAAEVSPSTFFRYFPTKEDVVLYDDLDPLIIASFRAQPAELTPLQATRAAFRDSLTRLASDELADEEERQRLIQAVPELRARSVDALVQAVRLLAGLVAERIGRPADDLEVLAFAGAVTGLGMATMFDPERNLEQRWRRMDEALGMLEAGLPL</sequence>
<evidence type="ECO:0000313" key="7">
    <source>
        <dbReference type="Proteomes" id="UP001589894"/>
    </source>
</evidence>
<dbReference type="RefSeq" id="WP_377340872.1">
    <property type="nucleotide sequence ID" value="NZ_JBHLUE010000016.1"/>
</dbReference>
<evidence type="ECO:0000259" key="5">
    <source>
        <dbReference type="PROSITE" id="PS50977"/>
    </source>
</evidence>
<dbReference type="InterPro" id="IPR041347">
    <property type="entry name" value="MftR_C"/>
</dbReference>
<dbReference type="InterPro" id="IPR009057">
    <property type="entry name" value="Homeodomain-like_sf"/>
</dbReference>
<evidence type="ECO:0000256" key="2">
    <source>
        <dbReference type="ARBA" id="ARBA00023125"/>
    </source>
</evidence>
<gene>
    <name evidence="6" type="ORF">ACFFHU_19440</name>
</gene>
<evidence type="ECO:0000256" key="1">
    <source>
        <dbReference type="ARBA" id="ARBA00023015"/>
    </source>
</evidence>
<evidence type="ECO:0000256" key="3">
    <source>
        <dbReference type="ARBA" id="ARBA00023163"/>
    </source>
</evidence>
<reference evidence="6 7" key="1">
    <citation type="submission" date="2024-09" db="EMBL/GenBank/DDBJ databases">
        <authorList>
            <person name="Sun Q."/>
            <person name="Mori K."/>
        </authorList>
    </citation>
    <scope>NUCLEOTIDE SEQUENCE [LARGE SCALE GENOMIC DNA]</scope>
    <source>
        <strain evidence="6 7">TBRC 2205</strain>
    </source>
</reference>
<feature type="DNA-binding region" description="H-T-H motif" evidence="4">
    <location>
        <begin position="40"/>
        <end position="59"/>
    </location>
</feature>
<dbReference type="PRINTS" id="PR00455">
    <property type="entry name" value="HTHTETR"/>
</dbReference>
<dbReference type="Pfam" id="PF00440">
    <property type="entry name" value="TetR_N"/>
    <property type="match status" value="1"/>
</dbReference>
<dbReference type="Gene3D" id="1.10.357.10">
    <property type="entry name" value="Tetracycline Repressor, domain 2"/>
    <property type="match status" value="1"/>
</dbReference>
<evidence type="ECO:0000313" key="6">
    <source>
        <dbReference type="EMBL" id="MFC0566301.1"/>
    </source>
</evidence>
<dbReference type="PANTHER" id="PTHR30055">
    <property type="entry name" value="HTH-TYPE TRANSCRIPTIONAL REGULATOR RUTR"/>
    <property type="match status" value="1"/>
</dbReference>
<keyword evidence="1" id="KW-0805">Transcription regulation</keyword>
<name>A0ABV6P023_9ACTN</name>
<dbReference type="Gene3D" id="1.10.10.60">
    <property type="entry name" value="Homeodomain-like"/>
    <property type="match status" value="1"/>
</dbReference>
<dbReference type="PANTHER" id="PTHR30055:SF234">
    <property type="entry name" value="HTH-TYPE TRANSCRIPTIONAL REGULATOR BETI"/>
    <property type="match status" value="1"/>
</dbReference>
<dbReference type="Proteomes" id="UP001589894">
    <property type="component" value="Unassembled WGS sequence"/>
</dbReference>
<dbReference type="SUPFAM" id="SSF46689">
    <property type="entry name" value="Homeodomain-like"/>
    <property type="match status" value="1"/>
</dbReference>
<dbReference type="EMBL" id="JBHLUE010000016">
    <property type="protein sequence ID" value="MFC0566301.1"/>
    <property type="molecule type" value="Genomic_DNA"/>
</dbReference>
<evidence type="ECO:0000256" key="4">
    <source>
        <dbReference type="PROSITE-ProRule" id="PRU00335"/>
    </source>
</evidence>
<dbReference type="Pfam" id="PF17754">
    <property type="entry name" value="TetR_C_14"/>
    <property type="match status" value="1"/>
</dbReference>
<organism evidence="6 7">
    <name type="scientific">Plantactinospora siamensis</name>
    <dbReference type="NCBI Taxonomy" id="555372"/>
    <lineage>
        <taxon>Bacteria</taxon>
        <taxon>Bacillati</taxon>
        <taxon>Actinomycetota</taxon>
        <taxon>Actinomycetes</taxon>
        <taxon>Micromonosporales</taxon>
        <taxon>Micromonosporaceae</taxon>
        <taxon>Plantactinospora</taxon>
    </lineage>
</organism>
<dbReference type="PROSITE" id="PS50977">
    <property type="entry name" value="HTH_TETR_2"/>
    <property type="match status" value="1"/>
</dbReference>
<feature type="domain" description="HTH tetR-type" evidence="5">
    <location>
        <begin position="17"/>
        <end position="77"/>
    </location>
</feature>
<dbReference type="InterPro" id="IPR001647">
    <property type="entry name" value="HTH_TetR"/>
</dbReference>